<dbReference type="EMBL" id="VSSQ01143707">
    <property type="protein sequence ID" value="MPN63794.1"/>
    <property type="molecule type" value="Genomic_DNA"/>
</dbReference>
<gene>
    <name evidence="1" type="ORF">SDC9_211560</name>
</gene>
<sequence length="72" mass="8340">MGIIDHFFPHPTGAFGHKVKIWQKGVELNNIPVLRRIRCIGDSQLFQHRGLILEGTVYARFLHDLKILVIHQ</sequence>
<evidence type="ECO:0000313" key="1">
    <source>
        <dbReference type="EMBL" id="MPN63794.1"/>
    </source>
</evidence>
<dbReference type="AlphaFoldDB" id="A0A645JVS1"/>
<proteinExistence type="predicted"/>
<reference evidence="1" key="1">
    <citation type="submission" date="2019-08" db="EMBL/GenBank/DDBJ databases">
        <authorList>
            <person name="Kucharzyk K."/>
            <person name="Murdoch R.W."/>
            <person name="Higgins S."/>
            <person name="Loffler F."/>
        </authorList>
    </citation>
    <scope>NUCLEOTIDE SEQUENCE</scope>
</reference>
<protein>
    <submittedName>
        <fullName evidence="1">Uncharacterized protein</fullName>
    </submittedName>
</protein>
<organism evidence="1">
    <name type="scientific">bioreactor metagenome</name>
    <dbReference type="NCBI Taxonomy" id="1076179"/>
    <lineage>
        <taxon>unclassified sequences</taxon>
        <taxon>metagenomes</taxon>
        <taxon>ecological metagenomes</taxon>
    </lineage>
</organism>
<name>A0A645JVS1_9ZZZZ</name>
<comment type="caution">
    <text evidence="1">The sequence shown here is derived from an EMBL/GenBank/DDBJ whole genome shotgun (WGS) entry which is preliminary data.</text>
</comment>
<accession>A0A645JVS1</accession>